<evidence type="ECO:0000256" key="1">
    <source>
        <dbReference type="SAM" id="MobiDB-lite"/>
    </source>
</evidence>
<comment type="caution">
    <text evidence="2">The sequence shown here is derived from an EMBL/GenBank/DDBJ whole genome shotgun (WGS) entry which is preliminary data.</text>
</comment>
<gene>
    <name evidence="2" type="ORF">TWF506_005613</name>
</gene>
<dbReference type="EMBL" id="JAVHJM010000002">
    <property type="protein sequence ID" value="KAK6518459.1"/>
    <property type="molecule type" value="Genomic_DNA"/>
</dbReference>
<name>A0AAN8S070_9PEZI</name>
<dbReference type="AlphaFoldDB" id="A0AAN8S070"/>
<sequence>MPRDPQASGDPMVRTHVQSGHPTQYPALNITPNQVQNPPQYQGRYQMQQYPGRYPTQQYLGQHPIQQYLGQPPVHHYPGQCPVQQCPEQQPTQQYLGQQPMQQYLGQYPKAQGQSLAQPIFTVLPATGYQVIQEHPLQAMNQHSLPPLPKKPKLDGTSKTPRAPRNPFAGILDKNPRPRTPPA</sequence>
<feature type="compositionally biased region" description="Polar residues" evidence="1">
    <location>
        <begin position="30"/>
        <end position="40"/>
    </location>
</feature>
<proteinExistence type="predicted"/>
<dbReference type="Proteomes" id="UP001307849">
    <property type="component" value="Unassembled WGS sequence"/>
</dbReference>
<feature type="region of interest" description="Disordered" evidence="1">
    <location>
        <begin position="1"/>
        <end position="40"/>
    </location>
</feature>
<evidence type="ECO:0000313" key="3">
    <source>
        <dbReference type="Proteomes" id="UP001307849"/>
    </source>
</evidence>
<evidence type="ECO:0000313" key="2">
    <source>
        <dbReference type="EMBL" id="KAK6518459.1"/>
    </source>
</evidence>
<accession>A0AAN8S070</accession>
<reference evidence="2 3" key="1">
    <citation type="submission" date="2019-10" db="EMBL/GenBank/DDBJ databases">
        <authorList>
            <person name="Palmer J.M."/>
        </authorList>
    </citation>
    <scope>NUCLEOTIDE SEQUENCE [LARGE SCALE GENOMIC DNA]</scope>
    <source>
        <strain evidence="2 3">TWF506</strain>
    </source>
</reference>
<feature type="region of interest" description="Disordered" evidence="1">
    <location>
        <begin position="140"/>
        <end position="183"/>
    </location>
</feature>
<organism evidence="2 3">
    <name type="scientific">Arthrobotrys conoides</name>
    <dbReference type="NCBI Taxonomy" id="74498"/>
    <lineage>
        <taxon>Eukaryota</taxon>
        <taxon>Fungi</taxon>
        <taxon>Dikarya</taxon>
        <taxon>Ascomycota</taxon>
        <taxon>Pezizomycotina</taxon>
        <taxon>Orbiliomycetes</taxon>
        <taxon>Orbiliales</taxon>
        <taxon>Orbiliaceae</taxon>
        <taxon>Arthrobotrys</taxon>
    </lineage>
</organism>
<keyword evidence="3" id="KW-1185">Reference proteome</keyword>
<protein>
    <submittedName>
        <fullName evidence="2">Uncharacterized protein</fullName>
    </submittedName>
</protein>